<keyword evidence="2" id="KW-1185">Reference proteome</keyword>
<proteinExistence type="predicted"/>
<comment type="caution">
    <text evidence="1">The sequence shown here is derived from an EMBL/GenBank/DDBJ whole genome shotgun (WGS) entry which is preliminary data.</text>
</comment>
<organism evidence="1 2">
    <name type="scientific">Diploptera punctata</name>
    <name type="common">Pacific beetle cockroach</name>
    <dbReference type="NCBI Taxonomy" id="6984"/>
    <lineage>
        <taxon>Eukaryota</taxon>
        <taxon>Metazoa</taxon>
        <taxon>Ecdysozoa</taxon>
        <taxon>Arthropoda</taxon>
        <taxon>Hexapoda</taxon>
        <taxon>Insecta</taxon>
        <taxon>Pterygota</taxon>
        <taxon>Neoptera</taxon>
        <taxon>Polyneoptera</taxon>
        <taxon>Dictyoptera</taxon>
        <taxon>Blattodea</taxon>
        <taxon>Blaberoidea</taxon>
        <taxon>Blaberidae</taxon>
        <taxon>Diplopterinae</taxon>
        <taxon>Diploptera</taxon>
    </lineage>
</organism>
<protein>
    <submittedName>
        <fullName evidence="1">Uncharacterized protein</fullName>
    </submittedName>
</protein>
<name>A0AAD7Z8T2_DIPPU</name>
<reference evidence="1" key="2">
    <citation type="submission" date="2023-05" db="EMBL/GenBank/DDBJ databases">
        <authorList>
            <person name="Fouks B."/>
        </authorList>
    </citation>
    <scope>NUCLEOTIDE SEQUENCE</scope>
    <source>
        <strain evidence="1">Stay&amp;Tobe</strain>
        <tissue evidence="1">Testes</tissue>
    </source>
</reference>
<evidence type="ECO:0000313" key="2">
    <source>
        <dbReference type="Proteomes" id="UP001233999"/>
    </source>
</evidence>
<dbReference type="Proteomes" id="UP001233999">
    <property type="component" value="Unassembled WGS sequence"/>
</dbReference>
<dbReference type="AlphaFoldDB" id="A0AAD7Z8T2"/>
<gene>
    <name evidence="1" type="ORF">L9F63_006907</name>
</gene>
<evidence type="ECO:0000313" key="1">
    <source>
        <dbReference type="EMBL" id="KAJ9576245.1"/>
    </source>
</evidence>
<accession>A0AAD7Z8T2</accession>
<sequence length="164" mass="18718">MLSEETSADQNILYRGQLFASLRISRRNAIVQLQWSCRLDGKPPKGFELRFVNISADQNRIPVSRQRRGVRGLTGQASGTQTIQQCFCGHRVTASLSYYVYCVCISSGNRLLVLFLLLVQDLATLDPSNFSLFSFRPPAMDLTTAYRYNQNMMEYYTCKSKSYL</sequence>
<reference evidence="1" key="1">
    <citation type="journal article" date="2023" name="IScience">
        <title>Live-bearing cockroach genome reveals convergent evolutionary mechanisms linked to viviparity in insects and beyond.</title>
        <authorList>
            <person name="Fouks B."/>
            <person name="Harrison M.C."/>
            <person name="Mikhailova A.A."/>
            <person name="Marchal E."/>
            <person name="English S."/>
            <person name="Carruthers M."/>
            <person name="Jennings E.C."/>
            <person name="Chiamaka E.L."/>
            <person name="Frigard R.A."/>
            <person name="Pippel M."/>
            <person name="Attardo G.M."/>
            <person name="Benoit J.B."/>
            <person name="Bornberg-Bauer E."/>
            <person name="Tobe S.S."/>
        </authorList>
    </citation>
    <scope>NUCLEOTIDE SEQUENCE</scope>
    <source>
        <strain evidence="1">Stay&amp;Tobe</strain>
    </source>
</reference>
<dbReference type="EMBL" id="JASPKZ010009803">
    <property type="protein sequence ID" value="KAJ9576245.1"/>
    <property type="molecule type" value="Genomic_DNA"/>
</dbReference>